<gene>
    <name evidence="1" type="ORF">M9Y10_042239</name>
</gene>
<comment type="caution">
    <text evidence="1">The sequence shown here is derived from an EMBL/GenBank/DDBJ whole genome shotgun (WGS) entry which is preliminary data.</text>
</comment>
<accession>A0ABR2K6K7</accession>
<dbReference type="Proteomes" id="UP001470230">
    <property type="component" value="Unassembled WGS sequence"/>
</dbReference>
<protein>
    <submittedName>
        <fullName evidence="1">Uncharacterized protein</fullName>
    </submittedName>
</protein>
<proteinExistence type="predicted"/>
<keyword evidence="2" id="KW-1185">Reference proteome</keyword>
<sequence length="214" mass="25113">MSFWSSLLSENLPPNTFFGLDCSMSARRNAKHAINVFIDPAFQPVFKTGQLIEYLDLGHLKKGLGNIFDLHNSNNHLYKLKEYITARFNYIVRRKDISIEEKVAEWQLTPDWVMKNCKNKGYLDSEKKRKRRISPDEAKNTLKEFLKESERLIRKCGVANTQAIESFNSIKANFGPQQFTFQISFKIRCLMTILKWNEDNCYHIIDDLISNFFK</sequence>
<reference evidence="1 2" key="1">
    <citation type="submission" date="2024-04" db="EMBL/GenBank/DDBJ databases">
        <title>Tritrichomonas musculus Genome.</title>
        <authorList>
            <person name="Alves-Ferreira E."/>
            <person name="Grigg M."/>
            <person name="Lorenzi H."/>
            <person name="Galac M."/>
        </authorList>
    </citation>
    <scope>NUCLEOTIDE SEQUENCE [LARGE SCALE GENOMIC DNA]</scope>
    <source>
        <strain evidence="1 2">EAF2021</strain>
    </source>
</reference>
<name>A0ABR2K6K7_9EUKA</name>
<evidence type="ECO:0000313" key="1">
    <source>
        <dbReference type="EMBL" id="KAK8886770.1"/>
    </source>
</evidence>
<dbReference type="EMBL" id="JAPFFF010000007">
    <property type="protein sequence ID" value="KAK8886770.1"/>
    <property type="molecule type" value="Genomic_DNA"/>
</dbReference>
<evidence type="ECO:0000313" key="2">
    <source>
        <dbReference type="Proteomes" id="UP001470230"/>
    </source>
</evidence>
<organism evidence="1 2">
    <name type="scientific">Tritrichomonas musculus</name>
    <dbReference type="NCBI Taxonomy" id="1915356"/>
    <lineage>
        <taxon>Eukaryota</taxon>
        <taxon>Metamonada</taxon>
        <taxon>Parabasalia</taxon>
        <taxon>Tritrichomonadida</taxon>
        <taxon>Tritrichomonadidae</taxon>
        <taxon>Tritrichomonas</taxon>
    </lineage>
</organism>